<organism evidence="7 8">
    <name type="scientific">Methanosalsum natronophilum</name>
    <dbReference type="NCBI Taxonomy" id="768733"/>
    <lineage>
        <taxon>Archaea</taxon>
        <taxon>Methanobacteriati</taxon>
        <taxon>Methanobacteriota</taxon>
        <taxon>Stenosarchaea group</taxon>
        <taxon>Methanomicrobia</taxon>
        <taxon>Methanosarcinales</taxon>
        <taxon>Methanosarcinaceae</taxon>
        <taxon>Methanosalsum</taxon>
    </lineage>
</organism>
<evidence type="ECO:0000256" key="3">
    <source>
        <dbReference type="ARBA" id="ARBA00022679"/>
    </source>
</evidence>
<keyword evidence="1" id="KW-0698">rRNA processing</keyword>
<gene>
    <name evidence="7" type="ORF">D5R95_01505</name>
</gene>
<evidence type="ECO:0000313" key="8">
    <source>
        <dbReference type="Proteomes" id="UP000284763"/>
    </source>
</evidence>
<dbReference type="AlphaFoldDB" id="A0A424Z409"/>
<feature type="non-terminal residue" evidence="7">
    <location>
        <position position="178"/>
    </location>
</feature>
<dbReference type="PANTHER" id="PTHR10920">
    <property type="entry name" value="RIBOSOMAL RNA METHYLTRANSFERASE"/>
    <property type="match status" value="1"/>
</dbReference>
<dbReference type="InterPro" id="IPR029063">
    <property type="entry name" value="SAM-dependent_MTases_sf"/>
</dbReference>
<dbReference type="HAMAP" id="MF_01547">
    <property type="entry name" value="RNA_methyltr_E"/>
    <property type="match status" value="1"/>
</dbReference>
<dbReference type="InterPro" id="IPR050082">
    <property type="entry name" value="RNA_methyltr_RlmE"/>
</dbReference>
<dbReference type="InterPro" id="IPR002877">
    <property type="entry name" value="RNA_MeTrfase_FtsJ_dom"/>
</dbReference>
<evidence type="ECO:0000259" key="6">
    <source>
        <dbReference type="Pfam" id="PF01728"/>
    </source>
</evidence>
<dbReference type="Proteomes" id="UP000284763">
    <property type="component" value="Unassembled WGS sequence"/>
</dbReference>
<proteinExistence type="inferred from homology"/>
<dbReference type="PANTHER" id="PTHR10920:SF13">
    <property type="entry name" value="PRE-RRNA 2'-O-RIBOSE RNA METHYLTRANSFERASE FTSJ3"/>
    <property type="match status" value="1"/>
</dbReference>
<dbReference type="EMBL" id="QZAB01000104">
    <property type="protein sequence ID" value="RQD90865.1"/>
    <property type="molecule type" value="Genomic_DNA"/>
</dbReference>
<evidence type="ECO:0000256" key="1">
    <source>
        <dbReference type="ARBA" id="ARBA00022552"/>
    </source>
</evidence>
<keyword evidence="2 7" id="KW-0489">Methyltransferase</keyword>
<dbReference type="GO" id="GO:0006364">
    <property type="term" value="P:rRNA processing"/>
    <property type="evidence" value="ECO:0007669"/>
    <property type="project" value="UniProtKB-KW"/>
</dbReference>
<dbReference type="GO" id="GO:0008173">
    <property type="term" value="F:RNA methyltransferase activity"/>
    <property type="evidence" value="ECO:0007669"/>
    <property type="project" value="TreeGrafter"/>
</dbReference>
<dbReference type="PIRSF" id="PIRSF005461">
    <property type="entry name" value="23S_rRNA_mtase"/>
    <property type="match status" value="1"/>
</dbReference>
<reference evidence="7 8" key="1">
    <citation type="submission" date="2018-08" db="EMBL/GenBank/DDBJ databases">
        <title>The metabolism and importance of syntrophic acetate oxidation coupled to methane or sulfide production in haloalkaline environments.</title>
        <authorList>
            <person name="Timmers P.H.A."/>
            <person name="Vavourakis C.D."/>
            <person name="Sorokin D.Y."/>
            <person name="Sinninghe Damste J.S."/>
            <person name="Muyzer G."/>
            <person name="Stams A.J.M."/>
            <person name="Plugge C.M."/>
        </authorList>
    </citation>
    <scope>NUCLEOTIDE SEQUENCE [LARGE SCALE GENOMIC DNA]</scope>
    <source>
        <strain evidence="7">MSAO_Arc3</strain>
    </source>
</reference>
<accession>A0A424Z409</accession>
<name>A0A424Z409_9EURY</name>
<dbReference type="InterPro" id="IPR015507">
    <property type="entry name" value="rRNA-MeTfrase_E"/>
</dbReference>
<feature type="domain" description="Ribosomal RNA methyltransferase FtsJ" evidence="6">
    <location>
        <begin position="18"/>
        <end position="178"/>
    </location>
</feature>
<dbReference type="GO" id="GO:0001510">
    <property type="term" value="P:RNA methylation"/>
    <property type="evidence" value="ECO:0007669"/>
    <property type="project" value="InterPro"/>
</dbReference>
<dbReference type="Pfam" id="PF01728">
    <property type="entry name" value="FtsJ"/>
    <property type="match status" value="1"/>
</dbReference>
<evidence type="ECO:0000256" key="4">
    <source>
        <dbReference type="ARBA" id="ARBA00022691"/>
    </source>
</evidence>
<sequence length="178" mass="19870">MARNQKDQYYWKAKSEGYRSRASYKLQQINSKFNVIKEHDNVIDLGAAPGGWLQVAKEISDGTIVGVDLKRIKPIDGVETIKGDITKDFTINKILAILEDEKADVVICDAAPNLSGNWSLDHARSIGLSESAFECAKKVLKPGGTFVFKVFQGDMFKNFLDDIKKEFVHVKAYNPKAS</sequence>
<comment type="caution">
    <text evidence="7">The sequence shown here is derived from an EMBL/GenBank/DDBJ whole genome shotgun (WGS) entry which is preliminary data.</text>
</comment>
<evidence type="ECO:0000256" key="2">
    <source>
        <dbReference type="ARBA" id="ARBA00022603"/>
    </source>
</evidence>
<dbReference type="SUPFAM" id="SSF53335">
    <property type="entry name" value="S-adenosyl-L-methionine-dependent methyltransferases"/>
    <property type="match status" value="1"/>
</dbReference>
<evidence type="ECO:0000256" key="5">
    <source>
        <dbReference type="PIRSR" id="PIRSR005461-1"/>
    </source>
</evidence>
<protein>
    <submittedName>
        <fullName evidence="7">RlmE family RNA methyltransferase</fullName>
    </submittedName>
</protein>
<evidence type="ECO:0000313" key="7">
    <source>
        <dbReference type="EMBL" id="RQD90865.1"/>
    </source>
</evidence>
<dbReference type="Gene3D" id="3.40.50.150">
    <property type="entry name" value="Vaccinia Virus protein VP39"/>
    <property type="match status" value="1"/>
</dbReference>
<keyword evidence="3 7" id="KW-0808">Transferase</keyword>
<feature type="active site" description="Proton acceptor" evidence="5">
    <location>
        <position position="149"/>
    </location>
</feature>
<keyword evidence="4 5" id="KW-0949">S-adenosyl-L-methionine</keyword>